<dbReference type="Proteomes" id="UP001479436">
    <property type="component" value="Unassembled WGS sequence"/>
</dbReference>
<dbReference type="PANTHER" id="PTHR32251">
    <property type="entry name" value="3-OXO-5-ALPHA-STEROID 4-DEHYDROGENASE"/>
    <property type="match status" value="1"/>
</dbReference>
<keyword evidence="1" id="KW-0472">Membrane</keyword>
<evidence type="ECO:0000256" key="1">
    <source>
        <dbReference type="SAM" id="Phobius"/>
    </source>
</evidence>
<organism evidence="2 3">
    <name type="scientific">Basidiobolus ranarum</name>
    <dbReference type="NCBI Taxonomy" id="34480"/>
    <lineage>
        <taxon>Eukaryota</taxon>
        <taxon>Fungi</taxon>
        <taxon>Fungi incertae sedis</taxon>
        <taxon>Zoopagomycota</taxon>
        <taxon>Entomophthoromycotina</taxon>
        <taxon>Basidiobolomycetes</taxon>
        <taxon>Basidiobolales</taxon>
        <taxon>Basidiobolaceae</taxon>
        <taxon>Basidiobolus</taxon>
    </lineage>
</organism>
<evidence type="ECO:0000313" key="2">
    <source>
        <dbReference type="EMBL" id="KAK9712717.1"/>
    </source>
</evidence>
<protein>
    <recommendedName>
        <fullName evidence="4">Steroid 5-alpha reductase C-terminal domain-containing protein</fullName>
    </recommendedName>
</protein>
<keyword evidence="1" id="KW-0812">Transmembrane</keyword>
<feature type="transmembrane region" description="Helical" evidence="1">
    <location>
        <begin position="43"/>
        <end position="67"/>
    </location>
</feature>
<sequence length="326" mass="38108">MDYSTWSSTYGFLETIWTEVSLKGWSLDTIYPNILTLSTSDPFVYALVICGIATFVTWLLSVISGNYSQVDKLWSILPVYYLWIWCFGMGEIREMLQITRVRLVLYLTTMWGARLTYNFHRKGGYTWTGEDYRWPIIRSYLHPILFQILNVFFIAIWQNLLLLALVFPGYVVLRVGDEVPYNWLDTVAAGICLSSIFLEIVSDQQQWNFQERKYELIRTKGVLEGDYGRGFLTSGLFRLSRHPNYVGEMSFWWGIYLFGISSMNGTTWFHWTSIGTLSLTFLFQASTLVTEILTESKYPLYKVYKKAVPRFIPFTLPSEPEFKKIE</sequence>
<dbReference type="Pfam" id="PF06966">
    <property type="entry name" value="DUF1295"/>
    <property type="match status" value="1"/>
</dbReference>
<reference evidence="2 3" key="1">
    <citation type="submission" date="2023-04" db="EMBL/GenBank/DDBJ databases">
        <title>Genome of Basidiobolus ranarum AG-B5.</title>
        <authorList>
            <person name="Stajich J.E."/>
            <person name="Carter-House D."/>
            <person name="Gryganskyi A."/>
        </authorList>
    </citation>
    <scope>NUCLEOTIDE SEQUENCE [LARGE SCALE GENOMIC DNA]</scope>
    <source>
        <strain evidence="2 3">AG-B5</strain>
    </source>
</reference>
<feature type="transmembrane region" description="Helical" evidence="1">
    <location>
        <begin position="73"/>
        <end position="92"/>
    </location>
</feature>
<proteinExistence type="predicted"/>
<gene>
    <name evidence="2" type="ORF">K7432_006937</name>
</gene>
<feature type="transmembrane region" description="Helical" evidence="1">
    <location>
        <begin position="245"/>
        <end position="262"/>
    </location>
</feature>
<comment type="caution">
    <text evidence="2">The sequence shown here is derived from an EMBL/GenBank/DDBJ whole genome shotgun (WGS) entry which is preliminary data.</text>
</comment>
<dbReference type="EMBL" id="JASJQH010007200">
    <property type="protein sequence ID" value="KAK9712717.1"/>
    <property type="molecule type" value="Genomic_DNA"/>
</dbReference>
<dbReference type="InterPro" id="IPR010721">
    <property type="entry name" value="UstE-like"/>
</dbReference>
<keyword evidence="3" id="KW-1185">Reference proteome</keyword>
<evidence type="ECO:0008006" key="4">
    <source>
        <dbReference type="Google" id="ProtNLM"/>
    </source>
</evidence>
<dbReference type="PROSITE" id="PS50244">
    <property type="entry name" value="S5A_REDUCTASE"/>
    <property type="match status" value="1"/>
</dbReference>
<accession>A0ABR2W0W6</accession>
<dbReference type="PANTHER" id="PTHR32251:SF23">
    <property type="entry name" value="3-OXO-5-ALPHA-STEROID 4-DEHYDROGENASE (DUF1295)"/>
    <property type="match status" value="1"/>
</dbReference>
<feature type="transmembrane region" description="Helical" evidence="1">
    <location>
        <begin position="148"/>
        <end position="171"/>
    </location>
</feature>
<dbReference type="Gene3D" id="1.20.120.1630">
    <property type="match status" value="1"/>
</dbReference>
<name>A0ABR2W0W6_9FUNG</name>
<evidence type="ECO:0000313" key="3">
    <source>
        <dbReference type="Proteomes" id="UP001479436"/>
    </source>
</evidence>
<keyword evidence="1" id="KW-1133">Transmembrane helix</keyword>